<proteinExistence type="predicted"/>
<dbReference type="Pfam" id="PF01556">
    <property type="entry name" value="DnaJ_C"/>
    <property type="match status" value="1"/>
</dbReference>
<evidence type="ECO:0000259" key="3">
    <source>
        <dbReference type="PROSITE" id="PS50076"/>
    </source>
</evidence>
<protein>
    <submittedName>
        <fullName evidence="4">J domain-containing protein</fullName>
    </submittedName>
</protein>
<dbReference type="RefSeq" id="WP_211874755.1">
    <property type="nucleotide sequence ID" value="NZ_JAAEDH010000013.1"/>
</dbReference>
<evidence type="ECO:0000256" key="2">
    <source>
        <dbReference type="SAM" id="MobiDB-lite"/>
    </source>
</evidence>
<dbReference type="CDD" id="cd06257">
    <property type="entry name" value="DnaJ"/>
    <property type="match status" value="1"/>
</dbReference>
<sequence>MAADPYVTLGVARDASPEDIKKAYKKLARANHPDLHPGQPEREAKFKAVSAANALLSDAARRARFDAGEIDADGQERAPPPPRYREYADSDAGARYGGTPDFDDLFADMFEQRARASAAPRRGMDQSYRLTIPFPAAIQGSSETLTLPGGRTLNVKIPPGVEPGQVLKLRGQGDVGRNNGPAGDALIELDIAPHPLFRRDGADIRYELPVSLAEAVLGAAIRIPTPSGPLKVTLPAASDSGQQIRLRGKGVPAHGGQPAGDLLLTLRVVLGTPDPALVEFLRDHAETGASPRQGGEWEA</sequence>
<dbReference type="SUPFAM" id="SSF49493">
    <property type="entry name" value="HSP40/DnaJ peptide-binding domain"/>
    <property type="match status" value="2"/>
</dbReference>
<dbReference type="PROSITE" id="PS00636">
    <property type="entry name" value="DNAJ_1"/>
    <property type="match status" value="1"/>
</dbReference>
<dbReference type="InterPro" id="IPR002939">
    <property type="entry name" value="DnaJ_C"/>
</dbReference>
<dbReference type="InterPro" id="IPR036869">
    <property type="entry name" value="J_dom_sf"/>
</dbReference>
<dbReference type="PANTHER" id="PTHR43096:SF52">
    <property type="entry name" value="DNAJ HOMOLOG 1, MITOCHONDRIAL-RELATED"/>
    <property type="match status" value="1"/>
</dbReference>
<dbReference type="InterPro" id="IPR008971">
    <property type="entry name" value="HSP40/DnaJ_pept-bd"/>
</dbReference>
<dbReference type="InterPro" id="IPR018253">
    <property type="entry name" value="DnaJ_domain_CS"/>
</dbReference>
<dbReference type="SMART" id="SM00271">
    <property type="entry name" value="DnaJ"/>
    <property type="match status" value="1"/>
</dbReference>
<keyword evidence="5" id="KW-1185">Reference proteome</keyword>
<dbReference type="PANTHER" id="PTHR43096">
    <property type="entry name" value="DNAJ HOMOLOG 1, MITOCHONDRIAL-RELATED"/>
    <property type="match status" value="1"/>
</dbReference>
<reference evidence="4" key="1">
    <citation type="submission" date="2020-01" db="EMBL/GenBank/DDBJ databases">
        <authorList>
            <person name="Rat A."/>
        </authorList>
    </citation>
    <scope>NUCLEOTIDE SEQUENCE</scope>
    <source>
        <strain evidence="4">LMG 28251</strain>
    </source>
</reference>
<reference evidence="4" key="2">
    <citation type="journal article" date="2021" name="Syst. Appl. Microbiol.">
        <title>Roseomonas hellenica sp. nov., isolated from roots of wild-growing Alkanna tinctoria.</title>
        <authorList>
            <person name="Rat A."/>
            <person name="Naranjo H.D."/>
            <person name="Lebbe L."/>
            <person name="Cnockaert M."/>
            <person name="Krigas N."/>
            <person name="Grigoriadou K."/>
            <person name="Maloupa E."/>
            <person name="Willems A."/>
        </authorList>
    </citation>
    <scope>NUCLEOTIDE SEQUENCE</scope>
    <source>
        <strain evidence="4">LMG 28251</strain>
    </source>
</reference>
<feature type="domain" description="J" evidence="3">
    <location>
        <begin position="4"/>
        <end position="69"/>
    </location>
</feature>
<dbReference type="Pfam" id="PF00226">
    <property type="entry name" value="DnaJ"/>
    <property type="match status" value="1"/>
</dbReference>
<dbReference type="Proteomes" id="UP001196068">
    <property type="component" value="Unassembled WGS sequence"/>
</dbReference>
<comment type="caution">
    <text evidence="4">The sequence shown here is derived from an EMBL/GenBank/DDBJ whole genome shotgun (WGS) entry which is preliminary data.</text>
</comment>
<dbReference type="CDD" id="cd10747">
    <property type="entry name" value="DnaJ_C"/>
    <property type="match status" value="1"/>
</dbReference>
<dbReference type="GO" id="GO:0005737">
    <property type="term" value="C:cytoplasm"/>
    <property type="evidence" value="ECO:0007669"/>
    <property type="project" value="TreeGrafter"/>
</dbReference>
<dbReference type="AlphaFoldDB" id="A0AAF1JZL9"/>
<dbReference type="GO" id="GO:0042026">
    <property type="term" value="P:protein refolding"/>
    <property type="evidence" value="ECO:0007669"/>
    <property type="project" value="TreeGrafter"/>
</dbReference>
<dbReference type="GO" id="GO:0051082">
    <property type="term" value="F:unfolded protein binding"/>
    <property type="evidence" value="ECO:0007669"/>
    <property type="project" value="InterPro"/>
</dbReference>
<feature type="region of interest" description="Disordered" evidence="2">
    <location>
        <begin position="66"/>
        <end position="93"/>
    </location>
</feature>
<evidence type="ECO:0000313" key="4">
    <source>
        <dbReference type="EMBL" id="MBR0655913.1"/>
    </source>
</evidence>
<dbReference type="EMBL" id="JAAEDH010000013">
    <property type="protein sequence ID" value="MBR0655913.1"/>
    <property type="molecule type" value="Genomic_DNA"/>
</dbReference>
<accession>A0AAF1JZL9</accession>
<gene>
    <name evidence="4" type="ORF">GXW79_12595</name>
</gene>
<name>A0AAF1JZL9_9PROT</name>
<dbReference type="InterPro" id="IPR001623">
    <property type="entry name" value="DnaJ_domain"/>
</dbReference>
<evidence type="ECO:0000256" key="1">
    <source>
        <dbReference type="ARBA" id="ARBA00023186"/>
    </source>
</evidence>
<dbReference type="Gene3D" id="2.60.260.20">
    <property type="entry name" value="Urease metallochaperone UreE, N-terminal domain"/>
    <property type="match status" value="2"/>
</dbReference>
<evidence type="ECO:0000313" key="5">
    <source>
        <dbReference type="Proteomes" id="UP001196068"/>
    </source>
</evidence>
<dbReference type="PROSITE" id="PS50076">
    <property type="entry name" value="DNAJ_2"/>
    <property type="match status" value="1"/>
</dbReference>
<dbReference type="PRINTS" id="PR00625">
    <property type="entry name" value="JDOMAIN"/>
</dbReference>
<organism evidence="4 5">
    <name type="scientific">Plastoroseomonas arctica</name>
    <dbReference type="NCBI Taxonomy" id="1509237"/>
    <lineage>
        <taxon>Bacteria</taxon>
        <taxon>Pseudomonadati</taxon>
        <taxon>Pseudomonadota</taxon>
        <taxon>Alphaproteobacteria</taxon>
        <taxon>Acetobacterales</taxon>
        <taxon>Acetobacteraceae</taxon>
        <taxon>Plastoroseomonas</taxon>
    </lineage>
</organism>
<dbReference type="Gene3D" id="1.10.287.110">
    <property type="entry name" value="DnaJ domain"/>
    <property type="match status" value="1"/>
</dbReference>
<dbReference type="SUPFAM" id="SSF46565">
    <property type="entry name" value="Chaperone J-domain"/>
    <property type="match status" value="1"/>
</dbReference>
<keyword evidence="1" id="KW-0143">Chaperone</keyword>